<protein>
    <submittedName>
        <fullName evidence="1">Uncharacterized protein</fullName>
    </submittedName>
</protein>
<gene>
    <name evidence="1" type="ORF">ACHHYP_13401</name>
</gene>
<reference evidence="1 2" key="1">
    <citation type="journal article" date="2014" name="Genome Biol. Evol.">
        <title>The secreted proteins of Achlya hypogyna and Thraustotheca clavata identify the ancestral oomycete secretome and reveal gene acquisitions by horizontal gene transfer.</title>
        <authorList>
            <person name="Misner I."/>
            <person name="Blouin N."/>
            <person name="Leonard G."/>
            <person name="Richards T.A."/>
            <person name="Lane C.E."/>
        </authorList>
    </citation>
    <scope>NUCLEOTIDE SEQUENCE [LARGE SCALE GENOMIC DNA]</scope>
    <source>
        <strain evidence="1 2">ATCC 48635</strain>
    </source>
</reference>
<evidence type="ECO:0000313" key="2">
    <source>
        <dbReference type="Proteomes" id="UP000243579"/>
    </source>
</evidence>
<sequence>MTGLEARLTEDMIQLRTDVLDKVPMHVCNAVLSSFHINGAVPLTREYLDSCLTSLREAVSINAQANTTHDQPGTADFASVATFAWGGRLHPRPPPEDFVLPKCKLRCFDLKKRGDSSKLFKAHKVIAIQTIKKEAWLPWVQCHASLLTSSMMQLVTPDEWAARRVNEMSYITFYGIVLKQT</sequence>
<comment type="caution">
    <text evidence="1">The sequence shown here is derived from an EMBL/GenBank/DDBJ whole genome shotgun (WGS) entry which is preliminary data.</text>
</comment>
<dbReference type="OrthoDB" id="76865at2759"/>
<dbReference type="AlphaFoldDB" id="A0A1V9YFE3"/>
<proteinExistence type="predicted"/>
<keyword evidence="2" id="KW-1185">Reference proteome</keyword>
<dbReference type="Proteomes" id="UP000243579">
    <property type="component" value="Unassembled WGS sequence"/>
</dbReference>
<dbReference type="EMBL" id="JNBR01001864">
    <property type="protein sequence ID" value="OQR84412.1"/>
    <property type="molecule type" value="Genomic_DNA"/>
</dbReference>
<accession>A0A1V9YFE3</accession>
<name>A0A1V9YFE3_ACHHY</name>
<evidence type="ECO:0000313" key="1">
    <source>
        <dbReference type="EMBL" id="OQR84412.1"/>
    </source>
</evidence>
<organism evidence="1 2">
    <name type="scientific">Achlya hypogyna</name>
    <name type="common">Oomycete</name>
    <name type="synonym">Protoachlya hypogyna</name>
    <dbReference type="NCBI Taxonomy" id="1202772"/>
    <lineage>
        <taxon>Eukaryota</taxon>
        <taxon>Sar</taxon>
        <taxon>Stramenopiles</taxon>
        <taxon>Oomycota</taxon>
        <taxon>Saprolegniomycetes</taxon>
        <taxon>Saprolegniales</taxon>
        <taxon>Achlyaceae</taxon>
        <taxon>Achlya</taxon>
    </lineage>
</organism>